<sequence>MVEDMKRIKWWNGEQTVAENATGLLEQLLHEWNPDTVPELKVVLAKRGNVSPPSNSESDEEFLQRLHQHGMFEYQNDQDAE</sequence>
<organism evidence="1">
    <name type="scientific">uncultured Caudovirales phage</name>
    <dbReference type="NCBI Taxonomy" id="2100421"/>
    <lineage>
        <taxon>Viruses</taxon>
        <taxon>Duplodnaviria</taxon>
        <taxon>Heunggongvirae</taxon>
        <taxon>Uroviricota</taxon>
        <taxon>Caudoviricetes</taxon>
        <taxon>Peduoviridae</taxon>
        <taxon>Maltschvirus</taxon>
        <taxon>Maltschvirus maltsch</taxon>
    </lineage>
</organism>
<proteinExistence type="predicted"/>
<reference evidence="1" key="1">
    <citation type="submission" date="2020-04" db="EMBL/GenBank/DDBJ databases">
        <authorList>
            <person name="Chiriac C."/>
            <person name="Salcher M."/>
            <person name="Ghai R."/>
            <person name="Kavagutti S V."/>
        </authorList>
    </citation>
    <scope>NUCLEOTIDE SEQUENCE</scope>
</reference>
<name>A0A6J5MLF5_9CAUD</name>
<protein>
    <submittedName>
        <fullName evidence="1">Uncharacterized protein</fullName>
    </submittedName>
</protein>
<gene>
    <name evidence="1" type="ORF">UFOVP519_28</name>
</gene>
<evidence type="ECO:0000313" key="1">
    <source>
        <dbReference type="EMBL" id="CAB4147418.1"/>
    </source>
</evidence>
<dbReference type="EMBL" id="LR796492">
    <property type="protein sequence ID" value="CAB4147418.1"/>
    <property type="molecule type" value="Genomic_DNA"/>
</dbReference>
<accession>A0A6J5MLF5</accession>